<protein>
    <submittedName>
        <fullName evidence="1">Uncharacterized protein</fullName>
    </submittedName>
</protein>
<sequence length="31" mass="3555">MQQSVAFLNDIEFLFFLLSGFIHDEGKFTGC</sequence>
<dbReference type="EMBL" id="AVFE01000080">
    <property type="protein sequence ID" value="ETD03716.1"/>
    <property type="molecule type" value="Genomic_DNA"/>
</dbReference>
<comment type="caution">
    <text evidence="1">The sequence shown here is derived from an EMBL/GenBank/DDBJ whole genome shotgun (WGS) entry which is preliminary data.</text>
</comment>
<accession>V8ANG5</accession>
<name>V8ANG5_9LACT</name>
<evidence type="ECO:0000313" key="2">
    <source>
        <dbReference type="Proteomes" id="UP000018692"/>
    </source>
</evidence>
<gene>
    <name evidence="1" type="ORF">N568_0111905</name>
</gene>
<organism evidence="1 2">
    <name type="scientific">Lactococcus garvieae TRF1</name>
    <dbReference type="NCBI Taxonomy" id="1380772"/>
    <lineage>
        <taxon>Bacteria</taxon>
        <taxon>Bacillati</taxon>
        <taxon>Bacillota</taxon>
        <taxon>Bacilli</taxon>
        <taxon>Lactobacillales</taxon>
        <taxon>Streptococcaceae</taxon>
        <taxon>Lactococcus</taxon>
    </lineage>
</organism>
<proteinExistence type="predicted"/>
<dbReference type="AlphaFoldDB" id="V8ANG5"/>
<evidence type="ECO:0000313" key="1">
    <source>
        <dbReference type="EMBL" id="ETD03716.1"/>
    </source>
</evidence>
<reference evidence="1 2" key="1">
    <citation type="submission" date="2013-07" db="EMBL/GenBank/DDBJ databases">
        <title>Isolation of Lactococcus garvieae strain TRF1 from the fecal material of a timber rattlesnake.</title>
        <authorList>
            <person name="McLaughlin R.W."/>
            <person name="Cochran P.A."/>
            <person name="Dowd S.E."/>
        </authorList>
    </citation>
    <scope>NUCLEOTIDE SEQUENCE [LARGE SCALE GENOMIC DNA]</scope>
    <source>
        <strain evidence="1 2">TRF1</strain>
    </source>
</reference>
<dbReference type="Proteomes" id="UP000018692">
    <property type="component" value="Unassembled WGS sequence"/>
</dbReference>